<dbReference type="EMBL" id="JAJADR010000014">
    <property type="protein sequence ID" value="MCB2411043.1"/>
    <property type="molecule type" value="Genomic_DNA"/>
</dbReference>
<evidence type="ECO:0000313" key="2">
    <source>
        <dbReference type="EMBL" id="MCB2411043.1"/>
    </source>
</evidence>
<reference evidence="2" key="1">
    <citation type="submission" date="2021-10" db="EMBL/GenBank/DDBJ databases">
        <authorList>
            <person name="Dean J.D."/>
            <person name="Kim M.K."/>
            <person name="Newey C.N."/>
            <person name="Stoker T.S."/>
            <person name="Thompson D.W."/>
            <person name="Grose J.H."/>
        </authorList>
    </citation>
    <scope>NUCLEOTIDE SEQUENCE</scope>
    <source>
        <strain evidence="2">BT178</strain>
    </source>
</reference>
<comment type="caution">
    <text evidence="2">The sequence shown here is derived from an EMBL/GenBank/DDBJ whole genome shotgun (WGS) entry which is preliminary data.</text>
</comment>
<keyword evidence="2" id="KW-0547">Nucleotide-binding</keyword>
<dbReference type="RefSeq" id="WP_226180520.1">
    <property type="nucleotide sequence ID" value="NZ_JAJADR010000014.1"/>
</dbReference>
<protein>
    <submittedName>
        <fullName evidence="2">ATP-binding protein</fullName>
    </submittedName>
</protein>
<evidence type="ECO:0000259" key="1">
    <source>
        <dbReference type="Pfam" id="PF04326"/>
    </source>
</evidence>
<organism evidence="2 3">
    <name type="scientific">Hymenobacter lucidus</name>
    <dbReference type="NCBI Taxonomy" id="2880930"/>
    <lineage>
        <taxon>Bacteria</taxon>
        <taxon>Pseudomonadati</taxon>
        <taxon>Bacteroidota</taxon>
        <taxon>Cytophagia</taxon>
        <taxon>Cytophagales</taxon>
        <taxon>Hymenobacteraceae</taxon>
        <taxon>Hymenobacter</taxon>
    </lineage>
</organism>
<dbReference type="PANTHER" id="PTHR30595">
    <property type="entry name" value="GLPR-RELATED TRANSCRIPTIONAL REPRESSOR"/>
    <property type="match status" value="1"/>
</dbReference>
<proteinExistence type="predicted"/>
<feature type="domain" description="Schlafen AlbA-2" evidence="1">
    <location>
        <begin position="26"/>
        <end position="151"/>
    </location>
</feature>
<evidence type="ECO:0000313" key="3">
    <source>
        <dbReference type="Proteomes" id="UP001165296"/>
    </source>
</evidence>
<accession>A0ABS8AZ34</accession>
<dbReference type="Gene3D" id="3.30.950.30">
    <property type="entry name" value="Schlafen, AAA domain"/>
    <property type="match status" value="1"/>
</dbReference>
<sequence>MINIHDDEWLADFFRLNNHGRLIRRESVTTEFKREFDWNTKESRAKYAKSMAAFANNRGGCLVFGVKDTPHEVLGVSNFVAVDDSVITTYLNELFSPYIEYERAEYEVDGKTLGIIWVKESQTKPVVCTKDSAATFGADIYFRYGAKSEKIKAGDLVNIINQVREDETRKWRNIFEKCATIGVDNIGFLNKKTGEIKSNANTFILDEALLSQIQIVDRYSERAEGSPTLRIIGEIPEVARVITRSKPLYEEDLLKAFSTGNLEAAPQDYIKAIVHGNTVNVPVYFLFQAMQLDIQQAIQPIR</sequence>
<keyword evidence="3" id="KW-1185">Reference proteome</keyword>
<gene>
    <name evidence="2" type="ORF">LGH74_23855</name>
</gene>
<keyword evidence="2" id="KW-0067">ATP-binding</keyword>
<dbReference type="Proteomes" id="UP001165296">
    <property type="component" value="Unassembled WGS sequence"/>
</dbReference>
<dbReference type="InterPro" id="IPR007421">
    <property type="entry name" value="Schlafen_AlbA_2_dom"/>
</dbReference>
<dbReference type="InterPro" id="IPR038461">
    <property type="entry name" value="Schlafen_AlbA_2_dom_sf"/>
</dbReference>
<name>A0ABS8AZ34_9BACT</name>
<dbReference type="GO" id="GO:0005524">
    <property type="term" value="F:ATP binding"/>
    <property type="evidence" value="ECO:0007669"/>
    <property type="project" value="UniProtKB-KW"/>
</dbReference>
<dbReference type="Pfam" id="PF04326">
    <property type="entry name" value="SLFN_AlbA_2"/>
    <property type="match status" value="1"/>
</dbReference>
<dbReference type="PANTHER" id="PTHR30595:SF6">
    <property type="entry name" value="SCHLAFEN ALBA-2 DOMAIN-CONTAINING PROTEIN"/>
    <property type="match status" value="1"/>
</dbReference>